<keyword evidence="1" id="KW-1133">Transmembrane helix</keyword>
<keyword evidence="1" id="KW-0812">Transmembrane</keyword>
<keyword evidence="1" id="KW-0472">Membrane</keyword>
<evidence type="ECO:0000256" key="1">
    <source>
        <dbReference type="SAM" id="Phobius"/>
    </source>
</evidence>
<name>A0ABS0XUT5_9SPHN</name>
<organism evidence="2 3">
    <name type="scientific">Sphingomonas mollis</name>
    <dbReference type="NCBI Taxonomy" id="2795726"/>
    <lineage>
        <taxon>Bacteria</taxon>
        <taxon>Pseudomonadati</taxon>
        <taxon>Pseudomonadota</taxon>
        <taxon>Alphaproteobacteria</taxon>
        <taxon>Sphingomonadales</taxon>
        <taxon>Sphingomonadaceae</taxon>
        <taxon>Sphingomonas</taxon>
    </lineage>
</organism>
<dbReference type="EMBL" id="JAELXS010000014">
    <property type="protein sequence ID" value="MBJ6123500.1"/>
    <property type="molecule type" value="Genomic_DNA"/>
</dbReference>
<reference evidence="3" key="1">
    <citation type="submission" date="2020-12" db="EMBL/GenBank/DDBJ databases">
        <title>Hymenobacter sp.</title>
        <authorList>
            <person name="Kim M.K."/>
        </authorList>
    </citation>
    <scope>NUCLEOTIDE SEQUENCE [LARGE SCALE GENOMIC DNA]</scope>
    <source>
        <strain evidence="3">BT553</strain>
    </source>
</reference>
<evidence type="ECO:0000313" key="2">
    <source>
        <dbReference type="EMBL" id="MBJ6123500.1"/>
    </source>
</evidence>
<evidence type="ECO:0000313" key="3">
    <source>
        <dbReference type="Proteomes" id="UP000640426"/>
    </source>
</evidence>
<protein>
    <submittedName>
        <fullName evidence="2">Uncharacterized protein</fullName>
    </submittedName>
</protein>
<keyword evidence="3" id="KW-1185">Reference proteome</keyword>
<gene>
    <name evidence="2" type="ORF">JAO74_17075</name>
</gene>
<proteinExistence type="predicted"/>
<comment type="caution">
    <text evidence="2">The sequence shown here is derived from an EMBL/GenBank/DDBJ whole genome shotgun (WGS) entry which is preliminary data.</text>
</comment>
<accession>A0ABS0XUT5</accession>
<sequence>MHLPRTPAAIDDRSERFAPLAAPTLIGPGSWRIAIILLVVAIAARAQEVGSAVVSIDEQF</sequence>
<dbReference type="Proteomes" id="UP000640426">
    <property type="component" value="Unassembled WGS sequence"/>
</dbReference>
<feature type="transmembrane region" description="Helical" evidence="1">
    <location>
        <begin position="20"/>
        <end position="44"/>
    </location>
</feature>
<dbReference type="RefSeq" id="WP_199041061.1">
    <property type="nucleotide sequence ID" value="NZ_JAELXS010000014.1"/>
</dbReference>